<feature type="domain" description="Bacterial sugar transferase" evidence="3">
    <location>
        <begin position="7"/>
        <end position="188"/>
    </location>
</feature>
<comment type="caution">
    <text evidence="4">The sequence shown here is derived from an EMBL/GenBank/DDBJ whole genome shotgun (WGS) entry which is preliminary data.</text>
</comment>
<keyword evidence="2" id="KW-0812">Transmembrane</keyword>
<keyword evidence="4" id="KW-0808">Transferase</keyword>
<dbReference type="EMBL" id="JAFHKR010000038">
    <property type="protein sequence ID" value="MBN3554001.1"/>
    <property type="molecule type" value="Genomic_DNA"/>
</dbReference>
<keyword evidence="2" id="KW-1133">Transmembrane helix</keyword>
<reference evidence="4 5" key="1">
    <citation type="submission" date="2021-01" db="EMBL/GenBank/DDBJ databases">
        <title>Genome Sequencing of Type Strains.</title>
        <authorList>
            <person name="Lemaire J.F."/>
            <person name="Inderbitzin P."/>
            <person name="Collins S.B."/>
            <person name="Wespe N."/>
            <person name="Knight-Connoni V."/>
        </authorList>
    </citation>
    <scope>NUCLEOTIDE SEQUENCE [LARGE SCALE GENOMIC DNA]</scope>
    <source>
        <strain evidence="4 5">DSM 23009</strain>
    </source>
</reference>
<evidence type="ECO:0000256" key="2">
    <source>
        <dbReference type="SAM" id="Phobius"/>
    </source>
</evidence>
<dbReference type="InterPro" id="IPR003362">
    <property type="entry name" value="Bact_transf"/>
</dbReference>
<evidence type="ECO:0000313" key="4">
    <source>
        <dbReference type="EMBL" id="MBN3554001.1"/>
    </source>
</evidence>
<dbReference type="Pfam" id="PF02397">
    <property type="entry name" value="Bac_transf"/>
    <property type="match status" value="1"/>
</dbReference>
<evidence type="ECO:0000313" key="5">
    <source>
        <dbReference type="Proteomes" id="UP001296923"/>
    </source>
</evidence>
<dbReference type="GO" id="GO:0016740">
    <property type="term" value="F:transferase activity"/>
    <property type="evidence" value="ECO:0007669"/>
    <property type="project" value="UniProtKB-KW"/>
</dbReference>
<dbReference type="PANTHER" id="PTHR30576:SF0">
    <property type="entry name" value="UNDECAPRENYL-PHOSPHATE N-ACETYLGALACTOSAMINYL 1-PHOSPHATE TRANSFERASE-RELATED"/>
    <property type="match status" value="1"/>
</dbReference>
<protein>
    <submittedName>
        <fullName evidence="4">Sugar transferase</fullName>
    </submittedName>
</protein>
<keyword evidence="5" id="KW-1185">Reference proteome</keyword>
<evidence type="ECO:0000256" key="1">
    <source>
        <dbReference type="ARBA" id="ARBA00006464"/>
    </source>
</evidence>
<gene>
    <name evidence="4" type="ORF">JYA63_06980</name>
</gene>
<organism evidence="4 5">
    <name type="scientific">Fictibacillus nanhaiensis</name>
    <dbReference type="NCBI Taxonomy" id="742169"/>
    <lineage>
        <taxon>Bacteria</taxon>
        <taxon>Bacillati</taxon>
        <taxon>Bacillota</taxon>
        <taxon>Bacilli</taxon>
        <taxon>Bacillales</taxon>
        <taxon>Fictibacillaceae</taxon>
        <taxon>Fictibacillus</taxon>
    </lineage>
</organism>
<feature type="transmembrane region" description="Helical" evidence="2">
    <location>
        <begin position="12"/>
        <end position="34"/>
    </location>
</feature>
<sequence length="216" mass="25239">MYKNFFKRVFDLNLALIALPFWFIILVIIGQIIYFQDKGPIFYNAPRLGKNGKVFKMYKFRSMKMNAPDLRNEDGSTFNAEDDPRLTKIGKFIRKTSLDETPQLLNIIKGDMSIIGPRPDLPEHRELYEGNEERKLEIRPGVTGYNQAYFRNTVPWKERIQNDIYYIDHFSCCLDIKIFFKTVISVLKREDVYVVQSSGNKIILSSESNKNSNGEM</sequence>
<evidence type="ECO:0000259" key="3">
    <source>
        <dbReference type="Pfam" id="PF02397"/>
    </source>
</evidence>
<dbReference type="RefSeq" id="WP_205725063.1">
    <property type="nucleotide sequence ID" value="NZ_JAFHKR010000038.1"/>
</dbReference>
<proteinExistence type="inferred from homology"/>
<name>A0ABS2ZRG6_9BACL</name>
<dbReference type="PANTHER" id="PTHR30576">
    <property type="entry name" value="COLANIC BIOSYNTHESIS UDP-GLUCOSE LIPID CARRIER TRANSFERASE"/>
    <property type="match status" value="1"/>
</dbReference>
<dbReference type="Proteomes" id="UP001296923">
    <property type="component" value="Unassembled WGS sequence"/>
</dbReference>
<keyword evidence="2" id="KW-0472">Membrane</keyword>
<accession>A0ABS2ZRG6</accession>
<comment type="similarity">
    <text evidence="1">Belongs to the bacterial sugar transferase family.</text>
</comment>